<comment type="caution">
    <text evidence="2">The sequence shown here is derived from an EMBL/GenBank/DDBJ whole genome shotgun (WGS) entry which is preliminary data.</text>
</comment>
<dbReference type="OrthoDB" id="2444399at2759"/>
<feature type="region of interest" description="Disordered" evidence="1">
    <location>
        <begin position="349"/>
        <end position="432"/>
    </location>
</feature>
<protein>
    <submittedName>
        <fullName evidence="2">Uncharacterized protein</fullName>
    </submittedName>
</protein>
<name>A0A9P6R0N8_9FUNG</name>
<feature type="region of interest" description="Disordered" evidence="1">
    <location>
        <begin position="14"/>
        <end position="48"/>
    </location>
</feature>
<feature type="compositionally biased region" description="Basic and acidic residues" evidence="1">
    <location>
        <begin position="478"/>
        <end position="496"/>
    </location>
</feature>
<organism evidence="2 3">
    <name type="scientific">Dissophora globulifera</name>
    <dbReference type="NCBI Taxonomy" id="979702"/>
    <lineage>
        <taxon>Eukaryota</taxon>
        <taxon>Fungi</taxon>
        <taxon>Fungi incertae sedis</taxon>
        <taxon>Mucoromycota</taxon>
        <taxon>Mortierellomycotina</taxon>
        <taxon>Mortierellomycetes</taxon>
        <taxon>Mortierellales</taxon>
        <taxon>Mortierellaceae</taxon>
        <taxon>Dissophora</taxon>
    </lineage>
</organism>
<keyword evidence="3" id="KW-1185">Reference proteome</keyword>
<feature type="compositionally biased region" description="Polar residues" evidence="1">
    <location>
        <begin position="170"/>
        <end position="182"/>
    </location>
</feature>
<accession>A0A9P6R0N8</accession>
<feature type="compositionally biased region" description="Low complexity" evidence="1">
    <location>
        <begin position="32"/>
        <end position="41"/>
    </location>
</feature>
<evidence type="ECO:0000256" key="1">
    <source>
        <dbReference type="SAM" id="MobiDB-lite"/>
    </source>
</evidence>
<gene>
    <name evidence="2" type="ORF">BGZ99_000544</name>
</gene>
<feature type="compositionally biased region" description="Polar residues" evidence="1">
    <location>
        <begin position="274"/>
        <end position="299"/>
    </location>
</feature>
<feature type="compositionally biased region" description="Low complexity" evidence="1">
    <location>
        <begin position="380"/>
        <end position="432"/>
    </location>
</feature>
<dbReference type="Proteomes" id="UP000738325">
    <property type="component" value="Unassembled WGS sequence"/>
</dbReference>
<feature type="compositionally biased region" description="Low complexity" evidence="1">
    <location>
        <begin position="300"/>
        <end position="332"/>
    </location>
</feature>
<feature type="compositionally biased region" description="Low complexity" evidence="1">
    <location>
        <begin position="140"/>
        <end position="153"/>
    </location>
</feature>
<feature type="region of interest" description="Disordered" evidence="1">
    <location>
        <begin position="61"/>
        <end position="332"/>
    </location>
</feature>
<dbReference type="EMBL" id="JAAAIP010001103">
    <property type="protein sequence ID" value="KAG0310279.1"/>
    <property type="molecule type" value="Genomic_DNA"/>
</dbReference>
<evidence type="ECO:0000313" key="3">
    <source>
        <dbReference type="Proteomes" id="UP000738325"/>
    </source>
</evidence>
<evidence type="ECO:0000313" key="2">
    <source>
        <dbReference type="EMBL" id="KAG0310279.1"/>
    </source>
</evidence>
<feature type="compositionally biased region" description="Polar residues" evidence="1">
    <location>
        <begin position="14"/>
        <end position="25"/>
    </location>
</feature>
<reference evidence="2" key="1">
    <citation type="journal article" date="2020" name="Fungal Divers.">
        <title>Resolving the Mortierellaceae phylogeny through synthesis of multi-gene phylogenetics and phylogenomics.</title>
        <authorList>
            <person name="Vandepol N."/>
            <person name="Liber J."/>
            <person name="Desiro A."/>
            <person name="Na H."/>
            <person name="Kennedy M."/>
            <person name="Barry K."/>
            <person name="Grigoriev I.V."/>
            <person name="Miller A.N."/>
            <person name="O'Donnell K."/>
            <person name="Stajich J.E."/>
            <person name="Bonito G."/>
        </authorList>
    </citation>
    <scope>NUCLEOTIDE SEQUENCE</scope>
    <source>
        <strain evidence="2">REB-010B</strain>
    </source>
</reference>
<feature type="compositionally biased region" description="Low complexity" evidence="1">
    <location>
        <begin position="61"/>
        <end position="72"/>
    </location>
</feature>
<sequence length="529" mass="58299">MSSVDLPSIQTNFSPYSATVASPSSARPYHASSSTPSSPSPHMNFQNRSFSVPSLSLRLSSSSLHSQYSASSDRSLSCSPGPATPNDIMSRSPSFSHERAQKSLKHHMAAPFSPVLPQPKGYTTGHSSLLQHHHHHHHPYQQQQQQQQQQQPQHPHHQHHHAQPFASIPHPSTVSRQQQPSHTLPHAHHQQYHGQALPSPRDVYPSSPKDHTDPQHYHPSSQPQQHPHHHRESHYHARPERSSYCGPTDYFSRPTSMSSYHHHLATPTTPTAMDSISSRLHSQSPAPLTPLHISTRSIHPTSVSSPSPYSSSSSPPSAATPTTSATTTAVSAHSISSGRMIMMDEDYKHPMSRSPSIASDRSAFSPEPSPFLSEQHFMRGGSSSSMSSTSSGMNSPASTSMSSLSALLSSHNSSSLSLSSSNNGSSGHGSSSLANQQQLLLCPVCSRAFKPSKNQNCNLRRHLKNVHNMSPTMHPRKCKWDSLPDGRVKDDKDRKERTRKSKRLWARKFRLRRKVEEAAVVLSMLSQAQ</sequence>
<proteinExistence type="predicted"/>
<dbReference type="AlphaFoldDB" id="A0A9P6R0N8"/>
<feature type="region of interest" description="Disordered" evidence="1">
    <location>
        <begin position="468"/>
        <end position="499"/>
    </location>
</feature>